<dbReference type="Pfam" id="PF03797">
    <property type="entry name" value="Autotransporter"/>
    <property type="match status" value="1"/>
</dbReference>
<dbReference type="InterPro" id="IPR005546">
    <property type="entry name" value="Autotransporte_beta"/>
</dbReference>
<evidence type="ECO:0000259" key="1">
    <source>
        <dbReference type="PROSITE" id="PS51208"/>
    </source>
</evidence>
<name>A0A5C5XLA8_9PLAN</name>
<organism evidence="2 3">
    <name type="scientific">Rubinisphaera italica</name>
    <dbReference type="NCBI Taxonomy" id="2527969"/>
    <lineage>
        <taxon>Bacteria</taxon>
        <taxon>Pseudomonadati</taxon>
        <taxon>Planctomycetota</taxon>
        <taxon>Planctomycetia</taxon>
        <taxon>Planctomycetales</taxon>
        <taxon>Planctomycetaceae</taxon>
        <taxon>Rubinisphaera</taxon>
    </lineage>
</organism>
<keyword evidence="3" id="KW-1185">Reference proteome</keyword>
<comment type="caution">
    <text evidence="2">The sequence shown here is derived from an EMBL/GenBank/DDBJ whole genome shotgun (WGS) entry which is preliminary data.</text>
</comment>
<dbReference type="Gene3D" id="2.40.128.130">
    <property type="entry name" value="Autotransporter beta-domain"/>
    <property type="match status" value="1"/>
</dbReference>
<dbReference type="RefSeq" id="WP_165441863.1">
    <property type="nucleotide sequence ID" value="NZ_SJPG01000001.1"/>
</dbReference>
<dbReference type="PROSITE" id="PS51208">
    <property type="entry name" value="AUTOTRANSPORTER"/>
    <property type="match status" value="1"/>
</dbReference>
<reference evidence="2 3" key="1">
    <citation type="submission" date="2019-02" db="EMBL/GenBank/DDBJ databases">
        <title>Deep-cultivation of Planctomycetes and their phenomic and genomic characterization uncovers novel biology.</title>
        <authorList>
            <person name="Wiegand S."/>
            <person name="Jogler M."/>
            <person name="Boedeker C."/>
            <person name="Pinto D."/>
            <person name="Vollmers J."/>
            <person name="Rivas-Marin E."/>
            <person name="Kohn T."/>
            <person name="Peeters S.H."/>
            <person name="Heuer A."/>
            <person name="Rast P."/>
            <person name="Oberbeckmann S."/>
            <person name="Bunk B."/>
            <person name="Jeske O."/>
            <person name="Meyerdierks A."/>
            <person name="Storesund J.E."/>
            <person name="Kallscheuer N."/>
            <person name="Luecker S."/>
            <person name="Lage O.M."/>
            <person name="Pohl T."/>
            <person name="Merkel B.J."/>
            <person name="Hornburger P."/>
            <person name="Mueller R.-W."/>
            <person name="Bruemmer F."/>
            <person name="Labrenz M."/>
            <person name="Spormann A.M."/>
            <person name="Op Den Camp H."/>
            <person name="Overmann J."/>
            <person name="Amann R."/>
            <person name="Jetten M.S.M."/>
            <person name="Mascher T."/>
            <person name="Medema M.H."/>
            <person name="Devos D.P."/>
            <person name="Kaster A.-K."/>
            <person name="Ovreas L."/>
            <person name="Rohde M."/>
            <person name="Galperin M.Y."/>
            <person name="Jogler C."/>
        </authorList>
    </citation>
    <scope>NUCLEOTIDE SEQUENCE [LARGE SCALE GENOMIC DNA]</scope>
    <source>
        <strain evidence="2 3">Pan54</strain>
    </source>
</reference>
<accession>A0A5C5XLA8</accession>
<feature type="domain" description="Autotransporter" evidence="1">
    <location>
        <begin position="98"/>
        <end position="371"/>
    </location>
</feature>
<dbReference type="EMBL" id="SJPG01000001">
    <property type="protein sequence ID" value="TWT63231.1"/>
    <property type="molecule type" value="Genomic_DNA"/>
</dbReference>
<dbReference type="SUPFAM" id="SSF103515">
    <property type="entry name" value="Autotransporter"/>
    <property type="match status" value="1"/>
</dbReference>
<evidence type="ECO:0000313" key="3">
    <source>
        <dbReference type="Proteomes" id="UP000316095"/>
    </source>
</evidence>
<dbReference type="SMART" id="SM00869">
    <property type="entry name" value="Autotransporter"/>
    <property type="match status" value="1"/>
</dbReference>
<dbReference type="Proteomes" id="UP000316095">
    <property type="component" value="Unassembled WGS sequence"/>
</dbReference>
<dbReference type="InterPro" id="IPR036709">
    <property type="entry name" value="Autotransporte_beta_dom_sf"/>
</dbReference>
<protein>
    <submittedName>
        <fullName evidence="2">Autotransporter beta-domain protein</fullName>
    </submittedName>
</protein>
<proteinExistence type="predicted"/>
<evidence type="ECO:0000313" key="2">
    <source>
        <dbReference type="EMBL" id="TWT63231.1"/>
    </source>
</evidence>
<dbReference type="AlphaFoldDB" id="A0A5C5XLA8"/>
<sequence length="371" mass="38972">MHNSCFQGNRPNSDSAAQLPSSLAQVGVQNGTVIFNQLATRLHGIAGSYGLGDDFGYSATMPNFESGFQLASDSADDLSNPLIVRGQCGSGCCSDWCAYNSEWDGWASGYGIGGEVSSTGGAAGLDYRTGGAQVGLFKRADADTLMGFFGGTSFQQADFTDNSRADVDSGTIGGFIYNQDCSGSTWMVAANFYHDSYRTSRPVGAGTAHGSFDGIQQGIYAERGQILNYCGYQVLPKVALQQIWLHQDAYTETGTGGAASVAGNDTNSLRAIAGLDVSTDPICFAGGDVKLNASGQYMYETLDDSTSATASVGAAPAFTARGVSFGRSWGVFGTGFSYDRFDRVSLYGNYDLYIGENSTFHTADGGVAVNW</sequence>
<gene>
    <name evidence="2" type="ORF">Pan54_39840</name>
</gene>